<dbReference type="SUPFAM" id="SSF53671">
    <property type="entry name" value="Aspartate/ornithine carbamoyltransferase"/>
    <property type="match status" value="1"/>
</dbReference>
<keyword evidence="4 8" id="KW-0808">Transferase</keyword>
<dbReference type="NCBIfam" id="NF002032">
    <property type="entry name" value="PRK00856.1"/>
    <property type="match status" value="1"/>
</dbReference>
<dbReference type="InterPro" id="IPR006132">
    <property type="entry name" value="Asp/Orn_carbamoyltranf_P-bd"/>
</dbReference>
<evidence type="ECO:0000259" key="9">
    <source>
        <dbReference type="Pfam" id="PF00185"/>
    </source>
</evidence>
<protein>
    <recommendedName>
        <fullName evidence="8">Aspartate carbamoyltransferase</fullName>
        <ecNumber evidence="8">2.1.3.2</ecNumber>
    </recommendedName>
    <alternativeName>
        <fullName evidence="8">Aspartate transcarbamylase</fullName>
        <shortName evidence="8">ATCase</shortName>
    </alternativeName>
</protein>
<feature type="binding site" evidence="8">
    <location>
        <position position="110"/>
    </location>
    <ligand>
        <name>L-aspartate</name>
        <dbReference type="ChEBI" id="CHEBI:29991"/>
    </ligand>
</feature>
<dbReference type="GO" id="GO:0004070">
    <property type="term" value="F:aspartate carbamoyltransferase activity"/>
    <property type="evidence" value="ECO:0007669"/>
    <property type="project" value="UniProtKB-EC"/>
</dbReference>
<comment type="pathway">
    <text evidence="2 8">Pyrimidine metabolism; UMP biosynthesis via de novo pathway; (S)-dihydroorotate from bicarbonate: step 2/3.</text>
</comment>
<feature type="binding site" evidence="8">
    <location>
        <position position="132"/>
    </location>
    <ligand>
        <name>carbamoyl phosphate</name>
        <dbReference type="ChEBI" id="CHEBI:58228"/>
    </ligand>
</feature>
<keyword evidence="5 8" id="KW-0665">Pyrimidine biosynthesis</keyword>
<feature type="binding site" evidence="8">
    <location>
        <position position="200"/>
    </location>
    <ligand>
        <name>L-aspartate</name>
        <dbReference type="ChEBI" id="CHEBI:29991"/>
    </ligand>
</feature>
<feature type="binding site" evidence="8">
    <location>
        <position position="163"/>
    </location>
    <ligand>
        <name>carbamoyl phosphate</name>
        <dbReference type="ChEBI" id="CHEBI:58228"/>
    </ligand>
</feature>
<evidence type="ECO:0000313" key="12">
    <source>
        <dbReference type="Proteomes" id="UP000663637"/>
    </source>
</evidence>
<dbReference type="EMBL" id="CP061510">
    <property type="protein sequence ID" value="QSB44399.1"/>
    <property type="molecule type" value="Genomic_DNA"/>
</dbReference>
<evidence type="ECO:0000256" key="7">
    <source>
        <dbReference type="ARBA" id="ARBA00048859"/>
    </source>
</evidence>
<dbReference type="InterPro" id="IPR006130">
    <property type="entry name" value="Asp/Orn_carbamoylTrfase"/>
</dbReference>
<feature type="binding site" evidence="8">
    <location>
        <position position="83"/>
    </location>
    <ligand>
        <name>carbamoyl phosphate</name>
        <dbReference type="ChEBI" id="CHEBI:58228"/>
    </ligand>
</feature>
<feature type="binding site" evidence="8">
    <location>
        <position position="82"/>
    </location>
    <ligand>
        <name>carbamoyl phosphate</name>
        <dbReference type="ChEBI" id="CHEBI:58228"/>
    </ligand>
</feature>
<sequence length="348" mass="37760">MTSMTSAEKYPVAGVPAGRYPAGALAFPHRDLVAIGRLERHEILYLLDEAEQWVAMNRGADKHTDLLAGLTVINAFFENSTRTLLSFEIAGKRLGADVVNMHAAQSSVKKGETLIDTAITLNAMRADAIVIRHGSSGAVELIAEQVDCPVLNAGDGQHEHPTQALLDALALRHALRERGHTADDFTGLSVTICGDVLHSRVARSNMLSLQAMGASVRVCAPPSLMPADVDAMGVEIFHDFDAALAGADVVMMLRLQNERMSGQFIPSPREYRHLYGLSKARLELAAPDALVMHPGPMNRGIEIDSDVADMAERSIITRQVEMGVAIRMACLDVLTRRRRRLAGWEDAA</sequence>
<comment type="subunit">
    <text evidence="8">Heterododecamer (2C3:3R2) of six catalytic PyrB chains organized as two trimers (C3), and six regulatory PyrI chains organized as three dimers (R2).</text>
</comment>
<evidence type="ECO:0000256" key="1">
    <source>
        <dbReference type="ARBA" id="ARBA00003822"/>
    </source>
</evidence>
<dbReference type="InterPro" id="IPR006131">
    <property type="entry name" value="Asp_carbamoyltransf_Asp/Orn-bd"/>
</dbReference>
<dbReference type="NCBIfam" id="TIGR00670">
    <property type="entry name" value="asp_carb_tr"/>
    <property type="match status" value="1"/>
</dbReference>
<organism evidence="11 12">
    <name type="scientific">Tsuneonella flava</name>
    <dbReference type="NCBI Taxonomy" id="2055955"/>
    <lineage>
        <taxon>Bacteria</taxon>
        <taxon>Pseudomonadati</taxon>
        <taxon>Pseudomonadota</taxon>
        <taxon>Alphaproteobacteria</taxon>
        <taxon>Sphingomonadales</taxon>
        <taxon>Erythrobacteraceae</taxon>
        <taxon>Tsuneonella</taxon>
    </lineage>
</organism>
<comment type="function">
    <text evidence="6 8">Catalyzes the condensation of carbamoyl phosphate and aspartate to form carbamoyl aspartate and inorganic phosphate, the committed step in the de novo pyrimidine nucleotide biosynthesis pathway.</text>
</comment>
<evidence type="ECO:0000256" key="6">
    <source>
        <dbReference type="ARBA" id="ARBA00043884"/>
    </source>
</evidence>
<name>A0ABX7KAZ9_9SPHN</name>
<evidence type="ECO:0000256" key="4">
    <source>
        <dbReference type="ARBA" id="ARBA00022679"/>
    </source>
</evidence>
<comment type="function">
    <text evidence="1">Reversibly catalyzes the transfer of the carbamoyl group from carbamoyl phosphate (CP) to the N(epsilon) atom of ornithine (ORN) to produce L-citrulline.</text>
</comment>
<evidence type="ECO:0000259" key="10">
    <source>
        <dbReference type="Pfam" id="PF02729"/>
    </source>
</evidence>
<evidence type="ECO:0000256" key="3">
    <source>
        <dbReference type="ARBA" id="ARBA00008896"/>
    </source>
</evidence>
<dbReference type="InterPro" id="IPR002082">
    <property type="entry name" value="Asp_carbamoyltransf"/>
</dbReference>
<feature type="domain" description="Aspartate/ornithine carbamoyltransferase carbamoyl-P binding" evidence="10">
    <location>
        <begin position="30"/>
        <end position="172"/>
    </location>
</feature>
<comment type="similarity">
    <text evidence="3 8">Belongs to the aspartate/ornithine carbamoyltransferase superfamily. ATCase family.</text>
</comment>
<dbReference type="PANTHER" id="PTHR45753:SF6">
    <property type="entry name" value="ASPARTATE CARBAMOYLTRANSFERASE"/>
    <property type="match status" value="1"/>
</dbReference>
<evidence type="ECO:0000256" key="8">
    <source>
        <dbReference type="HAMAP-Rule" id="MF_00001"/>
    </source>
</evidence>
<dbReference type="PANTHER" id="PTHR45753">
    <property type="entry name" value="ORNITHINE CARBAMOYLTRANSFERASE, MITOCHONDRIAL"/>
    <property type="match status" value="1"/>
</dbReference>
<dbReference type="Gene3D" id="3.40.50.1370">
    <property type="entry name" value="Aspartate/ornithine carbamoyltransferase"/>
    <property type="match status" value="2"/>
</dbReference>
<feature type="binding site" evidence="8">
    <location>
        <position position="254"/>
    </location>
    <ligand>
        <name>L-aspartate</name>
        <dbReference type="ChEBI" id="CHEBI:29991"/>
    </ligand>
</feature>
<evidence type="ECO:0000313" key="11">
    <source>
        <dbReference type="EMBL" id="QSB44399.1"/>
    </source>
</evidence>
<dbReference type="InterPro" id="IPR036901">
    <property type="entry name" value="Asp/Orn_carbamoylTrfase_sf"/>
</dbReference>
<dbReference type="PRINTS" id="PR00100">
    <property type="entry name" value="AOTCASE"/>
</dbReference>
<feature type="binding site" evidence="8">
    <location>
        <position position="296"/>
    </location>
    <ligand>
        <name>carbamoyl phosphate</name>
        <dbReference type="ChEBI" id="CHEBI:58228"/>
    </ligand>
</feature>
<reference evidence="11 12" key="1">
    <citation type="submission" date="2020-09" db="EMBL/GenBank/DDBJ databases">
        <title>Complete genome sequence of altererythrobacter flavus SS-21NJ, isolated from Dongying oil sludge in Shandong province.</title>
        <authorList>
            <person name="Sun S."/>
            <person name="Zhang Z."/>
        </authorList>
    </citation>
    <scope>NUCLEOTIDE SEQUENCE [LARGE SCALE GENOMIC DNA]</scope>
    <source>
        <strain evidence="11 12">SS-21NJ</strain>
    </source>
</reference>
<dbReference type="PROSITE" id="PS00097">
    <property type="entry name" value="CARBAMOYLTRANSFERASE"/>
    <property type="match status" value="1"/>
</dbReference>
<feature type="binding site" evidence="8">
    <location>
        <position position="295"/>
    </location>
    <ligand>
        <name>carbamoyl phosphate</name>
        <dbReference type="ChEBI" id="CHEBI:58228"/>
    </ligand>
</feature>
<dbReference type="PRINTS" id="PR00101">
    <property type="entry name" value="ATCASE"/>
</dbReference>
<accession>A0ABX7KAZ9</accession>
<comment type="catalytic activity">
    <reaction evidence="7 8">
        <text>carbamoyl phosphate + L-aspartate = N-carbamoyl-L-aspartate + phosphate + H(+)</text>
        <dbReference type="Rhea" id="RHEA:20013"/>
        <dbReference type="ChEBI" id="CHEBI:15378"/>
        <dbReference type="ChEBI" id="CHEBI:29991"/>
        <dbReference type="ChEBI" id="CHEBI:32814"/>
        <dbReference type="ChEBI" id="CHEBI:43474"/>
        <dbReference type="ChEBI" id="CHEBI:58228"/>
        <dbReference type="EC" id="2.1.3.2"/>
    </reaction>
</comment>
<dbReference type="Pfam" id="PF00185">
    <property type="entry name" value="OTCace"/>
    <property type="match status" value="1"/>
</dbReference>
<dbReference type="Pfam" id="PF02729">
    <property type="entry name" value="OTCace_N"/>
    <property type="match status" value="1"/>
</dbReference>
<feature type="domain" description="Aspartate/ornithine carbamoyltransferase Asp/Orn-binding" evidence="9">
    <location>
        <begin position="187"/>
        <end position="333"/>
    </location>
</feature>
<gene>
    <name evidence="8" type="primary">pyrB</name>
    <name evidence="11" type="ORF">IDJ81_14000</name>
</gene>
<evidence type="ECO:0000256" key="2">
    <source>
        <dbReference type="ARBA" id="ARBA00004852"/>
    </source>
</evidence>
<dbReference type="Proteomes" id="UP000663637">
    <property type="component" value="Chromosome"/>
</dbReference>
<proteinExistence type="inferred from homology"/>
<dbReference type="RefSeq" id="WP_205441795.1">
    <property type="nucleotide sequence ID" value="NZ_CP061510.1"/>
</dbReference>
<keyword evidence="12" id="KW-1185">Reference proteome</keyword>
<dbReference type="EC" id="2.1.3.2" evidence="8"/>
<dbReference type="HAMAP" id="MF_00001">
    <property type="entry name" value="Asp_carb_tr"/>
    <property type="match status" value="1"/>
</dbReference>
<evidence type="ECO:0000256" key="5">
    <source>
        <dbReference type="ARBA" id="ARBA00022975"/>
    </source>
</evidence>
<feature type="binding site" evidence="8">
    <location>
        <position position="160"/>
    </location>
    <ligand>
        <name>carbamoyl phosphate</name>
        <dbReference type="ChEBI" id="CHEBI:58228"/>
    </ligand>
</feature>